<dbReference type="AlphaFoldDB" id="A0AAV5RPW4"/>
<evidence type="ECO:0000259" key="2">
    <source>
        <dbReference type="Pfam" id="PF16922"/>
    </source>
</evidence>
<comment type="caution">
    <text evidence="3">The sequence shown here is derived from an EMBL/GenBank/DDBJ whole genome shotgun (WGS) entry which is preliminary data.</text>
</comment>
<dbReference type="Gene3D" id="1.20.58.1030">
    <property type="match status" value="1"/>
</dbReference>
<name>A0AAV5RPW4_STABA</name>
<dbReference type="PANTHER" id="PTHR21206:SF0">
    <property type="entry name" value="DNA REPLICATION COMPLEX GINS PROTEIN SLD5"/>
    <property type="match status" value="1"/>
</dbReference>
<evidence type="ECO:0000256" key="1">
    <source>
        <dbReference type="PIRNR" id="PIRNR007764"/>
    </source>
</evidence>
<dbReference type="PANTHER" id="PTHR21206">
    <property type="entry name" value="SLD5 PROTEIN"/>
    <property type="match status" value="1"/>
</dbReference>
<evidence type="ECO:0000313" key="4">
    <source>
        <dbReference type="Proteomes" id="UP001362899"/>
    </source>
</evidence>
<dbReference type="GO" id="GO:0000727">
    <property type="term" value="P:double-strand break repair via break-induced replication"/>
    <property type="evidence" value="ECO:0007669"/>
    <property type="project" value="TreeGrafter"/>
</dbReference>
<comment type="function">
    <text evidence="1">The GINS complex plays an essential role in the initiation of DNA replication.</text>
</comment>
<accession>A0AAV5RPW4</accession>
<dbReference type="InterPro" id="IPR031633">
    <property type="entry name" value="SLD5_C"/>
</dbReference>
<proteinExistence type="inferred from homology"/>
<comment type="similarity">
    <text evidence="1">Belongs to the GINS4/SLD5 family.</text>
</comment>
<dbReference type="GO" id="GO:0006261">
    <property type="term" value="P:DNA-templated DNA replication"/>
    <property type="evidence" value="ECO:0007669"/>
    <property type="project" value="InterPro"/>
</dbReference>
<gene>
    <name evidence="3" type="ORF">DASB73_036690</name>
</gene>
<dbReference type="SUPFAM" id="SSF158573">
    <property type="entry name" value="GINS helical bundle-like"/>
    <property type="match status" value="1"/>
</dbReference>
<feature type="domain" description="DNA replication complex GINS protein SLD5 C-terminal" evidence="2">
    <location>
        <begin position="184"/>
        <end position="228"/>
    </location>
</feature>
<reference evidence="3 4" key="1">
    <citation type="journal article" date="2023" name="Elife">
        <title>Identification of key yeast species and microbe-microbe interactions impacting larval growth of Drosophila in the wild.</title>
        <authorList>
            <person name="Mure A."/>
            <person name="Sugiura Y."/>
            <person name="Maeda R."/>
            <person name="Honda K."/>
            <person name="Sakurai N."/>
            <person name="Takahashi Y."/>
            <person name="Watada M."/>
            <person name="Katoh T."/>
            <person name="Gotoh A."/>
            <person name="Gotoh Y."/>
            <person name="Taniguchi I."/>
            <person name="Nakamura K."/>
            <person name="Hayashi T."/>
            <person name="Katayama T."/>
            <person name="Uemura T."/>
            <person name="Hattori Y."/>
        </authorList>
    </citation>
    <scope>NUCLEOTIDE SEQUENCE [LARGE SCALE GENOMIC DNA]</scope>
    <source>
        <strain evidence="3 4">SB-73</strain>
    </source>
</reference>
<dbReference type="InterPro" id="IPR008591">
    <property type="entry name" value="GINS_Sld5"/>
</dbReference>
<dbReference type="GO" id="GO:0000811">
    <property type="term" value="C:GINS complex"/>
    <property type="evidence" value="ECO:0007669"/>
    <property type="project" value="UniProtKB-UniRule"/>
</dbReference>
<organism evidence="3 4">
    <name type="scientific">Starmerella bacillaris</name>
    <name type="common">Yeast</name>
    <name type="synonym">Candida zemplinina</name>
    <dbReference type="NCBI Taxonomy" id="1247836"/>
    <lineage>
        <taxon>Eukaryota</taxon>
        <taxon>Fungi</taxon>
        <taxon>Dikarya</taxon>
        <taxon>Ascomycota</taxon>
        <taxon>Saccharomycotina</taxon>
        <taxon>Dipodascomycetes</taxon>
        <taxon>Dipodascales</taxon>
        <taxon>Trichomonascaceae</taxon>
        <taxon>Starmerella</taxon>
    </lineage>
</organism>
<dbReference type="EMBL" id="BTGC01000008">
    <property type="protein sequence ID" value="GMM52706.1"/>
    <property type="molecule type" value="Genomic_DNA"/>
</dbReference>
<dbReference type="PIRSF" id="PIRSF007764">
    <property type="entry name" value="Sld5"/>
    <property type="match status" value="1"/>
</dbReference>
<dbReference type="Gene3D" id="3.40.5.60">
    <property type="match status" value="1"/>
</dbReference>
<keyword evidence="1" id="KW-0235">DNA replication</keyword>
<dbReference type="CDD" id="cd21692">
    <property type="entry name" value="GINS_B_Sld5"/>
    <property type="match status" value="1"/>
</dbReference>
<keyword evidence="4" id="KW-1185">Reference proteome</keyword>
<dbReference type="InterPro" id="IPR036224">
    <property type="entry name" value="GINS_bundle-like_dom_sf"/>
</dbReference>
<sequence>MNLDLESIINSVGRRGTRTRAEYTTAPAQRLKQWWVAERMAPHLLEYQLDLLNEVITNCRSLRDYIEETSLTLLDEAAVESLGEETLRDVKIKLLLVETELERAKFVARAYKRTRMAKIDLLPYYYLQQQESQSGIMSKDEWVYCHHRTELEASSYYKGFLNAFPTELQGLTDEDGHISMIETPDMDKPVVVRVNTDIGTLKIGSEEVELVKNGVYLLRFSAVSDYLEFVDIL</sequence>
<keyword evidence="1" id="KW-0539">Nucleus</keyword>
<dbReference type="Pfam" id="PF16922">
    <property type="entry name" value="SLD5_C"/>
    <property type="match status" value="1"/>
</dbReference>
<evidence type="ECO:0000313" key="3">
    <source>
        <dbReference type="EMBL" id="GMM52706.1"/>
    </source>
</evidence>
<dbReference type="SUPFAM" id="SSF160059">
    <property type="entry name" value="PriA/YqbF domain"/>
    <property type="match status" value="1"/>
</dbReference>
<protein>
    <recommendedName>
        <fullName evidence="1">DNA replication complex GINS protein SLD5</fullName>
    </recommendedName>
</protein>
<dbReference type="Proteomes" id="UP001362899">
    <property type="component" value="Unassembled WGS sequence"/>
</dbReference>
<comment type="subcellular location">
    <subcellularLocation>
        <location evidence="1">Nucleus</location>
    </subcellularLocation>
</comment>